<sequence>MTCGIEGKHKAFGGNVQVLTDESGYPLWVSPVSPGSTHDITAAREHVLDEINNVDIRILADKGYIGADHNVYTPIKGKNLTDEEYEYNRRLNSLRAPAEQANAMPKQLKALQHVTLYPKTITAIAKTTLVVLHLNHNKP</sequence>
<keyword evidence="4" id="KW-0540">Nuclease</keyword>
<keyword evidence="5" id="KW-1185">Reference proteome</keyword>
<proteinExistence type="predicted"/>
<evidence type="ECO:0000256" key="1">
    <source>
        <dbReference type="ARBA" id="ARBA00001968"/>
    </source>
</evidence>
<accession>A0A0G3GZG4</accession>
<dbReference type="GO" id="GO:0004519">
    <property type="term" value="F:endonuclease activity"/>
    <property type="evidence" value="ECO:0007669"/>
    <property type="project" value="UniProtKB-KW"/>
</dbReference>
<reference evidence="4 5" key="1">
    <citation type="journal article" date="2015" name="Genome Announc.">
        <title>Complete Genome Sequence of the Type Strain Corynebacterium mustelae DSM 45274, Isolated from Various Tissues of a Male Ferret with Lethal Sepsis.</title>
        <authorList>
            <person name="Ruckert C."/>
            <person name="Eimer J."/>
            <person name="Winkler A."/>
            <person name="Tauch A."/>
        </authorList>
    </citation>
    <scope>NUCLEOTIDE SEQUENCE [LARGE SCALE GENOMIC DNA]</scope>
    <source>
        <strain evidence="4 5">DSM 45274</strain>
    </source>
</reference>
<keyword evidence="4" id="KW-0378">Hydrolase</keyword>
<dbReference type="STRING" id="571915.CMUST_11180"/>
<keyword evidence="4" id="KW-0255">Endonuclease</keyword>
<comment type="cofactor">
    <cofactor evidence="1">
        <name>a divalent metal cation</name>
        <dbReference type="ChEBI" id="CHEBI:60240"/>
    </cofactor>
</comment>
<evidence type="ECO:0000313" key="5">
    <source>
        <dbReference type="Proteomes" id="UP000035199"/>
    </source>
</evidence>
<protein>
    <submittedName>
        <fullName evidence="4">DDE superfamily endonuclease</fullName>
    </submittedName>
</protein>
<dbReference type="AlphaFoldDB" id="A0A0G3GZG4"/>
<evidence type="ECO:0000313" key="4">
    <source>
        <dbReference type="EMBL" id="AKK06551.1"/>
    </source>
</evidence>
<evidence type="ECO:0000256" key="2">
    <source>
        <dbReference type="ARBA" id="ARBA00022723"/>
    </source>
</evidence>
<reference evidence="5" key="2">
    <citation type="submission" date="2015-05" db="EMBL/GenBank/DDBJ databases">
        <title>Complete genome sequence of Corynebacterium mustelae DSM 45274, isolated from various tissues of a male ferret with lethal sepsis.</title>
        <authorList>
            <person name="Ruckert C."/>
            <person name="Albersmeier A."/>
            <person name="Winkler A."/>
            <person name="Tauch A."/>
        </authorList>
    </citation>
    <scope>NUCLEOTIDE SEQUENCE [LARGE SCALE GENOMIC DNA]</scope>
    <source>
        <strain evidence="5">DSM 45274</strain>
    </source>
</reference>
<dbReference type="PATRIC" id="fig|571915.4.peg.2389"/>
<organism evidence="4 5">
    <name type="scientific">Corynebacterium mustelae</name>
    <dbReference type="NCBI Taxonomy" id="571915"/>
    <lineage>
        <taxon>Bacteria</taxon>
        <taxon>Bacillati</taxon>
        <taxon>Actinomycetota</taxon>
        <taxon>Actinomycetes</taxon>
        <taxon>Mycobacteriales</taxon>
        <taxon>Corynebacteriaceae</taxon>
        <taxon>Corynebacterium</taxon>
    </lineage>
</organism>
<dbReference type="KEGG" id="cmv:CMUST_11180"/>
<evidence type="ECO:0000259" key="3">
    <source>
        <dbReference type="Pfam" id="PF13359"/>
    </source>
</evidence>
<dbReference type="OrthoDB" id="4540472at2"/>
<name>A0A0G3GZG4_9CORY</name>
<dbReference type="Proteomes" id="UP000035199">
    <property type="component" value="Chromosome"/>
</dbReference>
<dbReference type="GO" id="GO:0046872">
    <property type="term" value="F:metal ion binding"/>
    <property type="evidence" value="ECO:0007669"/>
    <property type="project" value="UniProtKB-KW"/>
</dbReference>
<keyword evidence="2" id="KW-0479">Metal-binding</keyword>
<dbReference type="Pfam" id="PF13359">
    <property type="entry name" value="DDE_Tnp_4"/>
    <property type="match status" value="1"/>
</dbReference>
<dbReference type="EMBL" id="CP011542">
    <property type="protein sequence ID" value="AKK06551.1"/>
    <property type="molecule type" value="Genomic_DNA"/>
</dbReference>
<dbReference type="InterPro" id="IPR027806">
    <property type="entry name" value="HARBI1_dom"/>
</dbReference>
<gene>
    <name evidence="4" type="ORF">CMUST_11180</name>
</gene>
<feature type="domain" description="DDE Tnp4" evidence="3">
    <location>
        <begin position="7"/>
        <end position="131"/>
    </location>
</feature>